<gene>
    <name evidence="3" type="ORF">DERF_013124</name>
</gene>
<feature type="region of interest" description="Disordered" evidence="1">
    <location>
        <begin position="166"/>
        <end position="188"/>
    </location>
</feature>
<proteinExistence type="predicted"/>
<comment type="caution">
    <text evidence="3">The sequence shown here is derived from an EMBL/GenBank/DDBJ whole genome shotgun (WGS) entry which is preliminary data.</text>
</comment>
<evidence type="ECO:0000256" key="2">
    <source>
        <dbReference type="SAM" id="Phobius"/>
    </source>
</evidence>
<feature type="compositionally biased region" description="Basic residues" evidence="1">
    <location>
        <begin position="166"/>
        <end position="175"/>
    </location>
</feature>
<evidence type="ECO:0000313" key="3">
    <source>
        <dbReference type="EMBL" id="KAH9497116.1"/>
    </source>
</evidence>
<keyword evidence="2" id="KW-0812">Transmembrane</keyword>
<dbReference type="Proteomes" id="UP000790347">
    <property type="component" value="Unassembled WGS sequence"/>
</dbReference>
<feature type="region of interest" description="Disordered" evidence="1">
    <location>
        <begin position="37"/>
        <end position="62"/>
    </location>
</feature>
<protein>
    <submittedName>
        <fullName evidence="3">Uncharacterized protein</fullName>
    </submittedName>
</protein>
<sequence length="188" mass="21319">MKISTSQQQQKQFSILSSIMSPTSLFHYSSMDNHHHYSSSSSNTTTTASSSSSSSSSVSSPFSSTNRTTQMAMAFLLLLICAQIVTSAPAYDYDKLRDLYEILLRQENPTPFVHQMEHFDLVVVLIHYGMTRCPEVPVIITTTTTTSITVLMKIWKECHINETKKKQVKQNKKWKPSFTTKQQTNNPQ</sequence>
<dbReference type="EMBL" id="ASGP02000007">
    <property type="protein sequence ID" value="KAH9497116.1"/>
    <property type="molecule type" value="Genomic_DNA"/>
</dbReference>
<evidence type="ECO:0000256" key="1">
    <source>
        <dbReference type="SAM" id="MobiDB-lite"/>
    </source>
</evidence>
<organism evidence="3 4">
    <name type="scientific">Dermatophagoides farinae</name>
    <name type="common">American house dust mite</name>
    <dbReference type="NCBI Taxonomy" id="6954"/>
    <lineage>
        <taxon>Eukaryota</taxon>
        <taxon>Metazoa</taxon>
        <taxon>Ecdysozoa</taxon>
        <taxon>Arthropoda</taxon>
        <taxon>Chelicerata</taxon>
        <taxon>Arachnida</taxon>
        <taxon>Acari</taxon>
        <taxon>Acariformes</taxon>
        <taxon>Sarcoptiformes</taxon>
        <taxon>Astigmata</taxon>
        <taxon>Psoroptidia</taxon>
        <taxon>Analgoidea</taxon>
        <taxon>Pyroglyphidae</taxon>
        <taxon>Dermatophagoidinae</taxon>
        <taxon>Dermatophagoides</taxon>
    </lineage>
</organism>
<reference evidence="3" key="1">
    <citation type="submission" date="2013-05" db="EMBL/GenBank/DDBJ databases">
        <authorList>
            <person name="Yim A.K.Y."/>
            <person name="Chan T.F."/>
            <person name="Ji K.M."/>
            <person name="Liu X.Y."/>
            <person name="Zhou J.W."/>
            <person name="Li R.Q."/>
            <person name="Yang K.Y."/>
            <person name="Li J."/>
            <person name="Li M."/>
            <person name="Law P.T.W."/>
            <person name="Wu Y.L."/>
            <person name="Cai Z.L."/>
            <person name="Qin H."/>
            <person name="Bao Y."/>
            <person name="Leung R.K.K."/>
            <person name="Ng P.K.S."/>
            <person name="Zou J."/>
            <person name="Zhong X.J."/>
            <person name="Ran P.X."/>
            <person name="Zhong N.S."/>
            <person name="Liu Z.G."/>
            <person name="Tsui S.K.W."/>
        </authorList>
    </citation>
    <scope>NUCLEOTIDE SEQUENCE</scope>
    <source>
        <strain evidence="3">Derf</strain>
        <tissue evidence="3">Whole organism</tissue>
    </source>
</reference>
<keyword evidence="2" id="KW-0472">Membrane</keyword>
<feature type="compositionally biased region" description="Polar residues" evidence="1">
    <location>
        <begin position="177"/>
        <end position="188"/>
    </location>
</feature>
<accession>A0A922KUM1</accession>
<keyword evidence="2" id="KW-1133">Transmembrane helix</keyword>
<reference evidence="3" key="2">
    <citation type="journal article" date="2022" name="Res Sq">
        <title>Comparative Genomics Reveals Insights into the Divergent Evolution of Astigmatic Mites and Household Pest Adaptations.</title>
        <authorList>
            <person name="Xiong Q."/>
            <person name="Wan A.T.-Y."/>
            <person name="Liu X.-Y."/>
            <person name="Fung C.S.-H."/>
            <person name="Xiao X."/>
            <person name="Malainual N."/>
            <person name="Hou J."/>
            <person name="Wang L."/>
            <person name="Wang M."/>
            <person name="Yang K."/>
            <person name="Cui Y."/>
            <person name="Leung E."/>
            <person name="Nong W."/>
            <person name="Shin S.-K."/>
            <person name="Au S."/>
            <person name="Jeong K.Y."/>
            <person name="Chew F.T."/>
            <person name="Hui J."/>
            <person name="Leung T.F."/>
            <person name="Tungtrongchitr A."/>
            <person name="Zhong N."/>
            <person name="Liu Z."/>
            <person name="Tsui S."/>
        </authorList>
    </citation>
    <scope>NUCLEOTIDE SEQUENCE</scope>
    <source>
        <strain evidence="3">Derf</strain>
        <tissue evidence="3">Whole organism</tissue>
    </source>
</reference>
<dbReference type="AlphaFoldDB" id="A0A922KUM1"/>
<name>A0A922KUM1_DERFA</name>
<feature type="compositionally biased region" description="Low complexity" evidence="1">
    <location>
        <begin position="38"/>
        <end position="62"/>
    </location>
</feature>
<feature type="transmembrane region" description="Helical" evidence="2">
    <location>
        <begin position="71"/>
        <end position="91"/>
    </location>
</feature>
<keyword evidence="4" id="KW-1185">Reference proteome</keyword>
<evidence type="ECO:0000313" key="4">
    <source>
        <dbReference type="Proteomes" id="UP000790347"/>
    </source>
</evidence>